<evidence type="ECO:0000256" key="1">
    <source>
        <dbReference type="SAM" id="Phobius"/>
    </source>
</evidence>
<sequence>MELESLKQDIFRWVGWLSVVIGLIVLAIANISILSGYDVPLSNQFSLLLFLSFLFAIIALFKKHSRPLGLWGLLISLYFIFFLIVIFFIGWTINPFP</sequence>
<accession>A0ABV8X835</accession>
<protein>
    <submittedName>
        <fullName evidence="2">Uncharacterized protein</fullName>
    </submittedName>
</protein>
<keyword evidence="1" id="KW-0472">Membrane</keyword>
<keyword evidence="1" id="KW-0812">Transmembrane</keyword>
<keyword evidence="3" id="KW-1185">Reference proteome</keyword>
<reference evidence="3" key="1">
    <citation type="journal article" date="2019" name="Int. J. Syst. Evol. Microbiol.">
        <title>The Global Catalogue of Microorganisms (GCM) 10K type strain sequencing project: providing services to taxonomists for standard genome sequencing and annotation.</title>
        <authorList>
            <consortium name="The Broad Institute Genomics Platform"/>
            <consortium name="The Broad Institute Genome Sequencing Center for Infectious Disease"/>
            <person name="Wu L."/>
            <person name="Ma J."/>
        </authorList>
    </citation>
    <scope>NUCLEOTIDE SEQUENCE [LARGE SCALE GENOMIC DNA]</scope>
    <source>
        <strain evidence="3">CCUG 59778</strain>
    </source>
</reference>
<evidence type="ECO:0000313" key="2">
    <source>
        <dbReference type="EMBL" id="MFC4411615.1"/>
    </source>
</evidence>
<feature type="transmembrane region" description="Helical" evidence="1">
    <location>
        <begin position="12"/>
        <end position="33"/>
    </location>
</feature>
<keyword evidence="1" id="KW-1133">Transmembrane helix</keyword>
<comment type="caution">
    <text evidence="2">The sequence shown here is derived from an EMBL/GenBank/DDBJ whole genome shotgun (WGS) entry which is preliminary data.</text>
</comment>
<dbReference type="EMBL" id="JBHSEC010000020">
    <property type="protein sequence ID" value="MFC4411615.1"/>
    <property type="molecule type" value="Genomic_DNA"/>
</dbReference>
<feature type="transmembrane region" description="Helical" evidence="1">
    <location>
        <begin position="68"/>
        <end position="93"/>
    </location>
</feature>
<name>A0ABV8X835_9LACT</name>
<dbReference type="RefSeq" id="WP_378156748.1">
    <property type="nucleotide sequence ID" value="NZ_JBHSEC010000020.1"/>
</dbReference>
<proteinExistence type="predicted"/>
<evidence type="ECO:0000313" key="3">
    <source>
        <dbReference type="Proteomes" id="UP001595817"/>
    </source>
</evidence>
<organism evidence="2 3">
    <name type="scientific">Chungangia koreensis</name>
    <dbReference type="NCBI Taxonomy" id="752657"/>
    <lineage>
        <taxon>Bacteria</taxon>
        <taxon>Bacillati</taxon>
        <taxon>Bacillota</taxon>
        <taxon>Bacilli</taxon>
        <taxon>Lactobacillales</taxon>
        <taxon>Chungangia</taxon>
    </lineage>
</organism>
<feature type="transmembrane region" description="Helical" evidence="1">
    <location>
        <begin position="45"/>
        <end position="61"/>
    </location>
</feature>
<gene>
    <name evidence="2" type="ORF">ACFOZY_14400</name>
</gene>
<dbReference type="Proteomes" id="UP001595817">
    <property type="component" value="Unassembled WGS sequence"/>
</dbReference>